<feature type="signal peptide" evidence="2">
    <location>
        <begin position="1"/>
        <end position="24"/>
    </location>
</feature>
<dbReference type="EMBL" id="VDEP01000157">
    <property type="protein sequence ID" value="KAA1127641.1"/>
    <property type="molecule type" value="Genomic_DNA"/>
</dbReference>
<evidence type="ECO:0000256" key="1">
    <source>
        <dbReference type="SAM" id="MobiDB-lite"/>
    </source>
</evidence>
<organism evidence="3 4">
    <name type="scientific">Puccinia graminis f. sp. tritici</name>
    <dbReference type="NCBI Taxonomy" id="56615"/>
    <lineage>
        <taxon>Eukaryota</taxon>
        <taxon>Fungi</taxon>
        <taxon>Dikarya</taxon>
        <taxon>Basidiomycota</taxon>
        <taxon>Pucciniomycotina</taxon>
        <taxon>Pucciniomycetes</taxon>
        <taxon>Pucciniales</taxon>
        <taxon>Pucciniaceae</taxon>
        <taxon>Puccinia</taxon>
    </lineage>
</organism>
<feature type="compositionally biased region" description="Basic residues" evidence="1">
    <location>
        <begin position="116"/>
        <end position="126"/>
    </location>
</feature>
<evidence type="ECO:0000313" key="4">
    <source>
        <dbReference type="Proteomes" id="UP000325313"/>
    </source>
</evidence>
<evidence type="ECO:0000256" key="2">
    <source>
        <dbReference type="SAM" id="SignalP"/>
    </source>
</evidence>
<dbReference type="AlphaFoldDB" id="A0A5B0RNU1"/>
<proteinExistence type="predicted"/>
<reference evidence="3 4" key="1">
    <citation type="submission" date="2019-05" db="EMBL/GenBank/DDBJ databases">
        <title>Emergence of the Ug99 lineage of the wheat stem rust pathogen through somatic hybridization.</title>
        <authorList>
            <person name="Li F."/>
            <person name="Upadhyaya N.M."/>
            <person name="Sperschneider J."/>
            <person name="Matny O."/>
            <person name="Nguyen-Phuc H."/>
            <person name="Mago R."/>
            <person name="Raley C."/>
            <person name="Miller M.E."/>
            <person name="Silverstein K.A.T."/>
            <person name="Henningsen E."/>
            <person name="Hirsch C.D."/>
            <person name="Visser B."/>
            <person name="Pretorius Z.A."/>
            <person name="Steffenson B.J."/>
            <person name="Schwessinger B."/>
            <person name="Dodds P.N."/>
            <person name="Figueroa M."/>
        </authorList>
    </citation>
    <scope>NUCLEOTIDE SEQUENCE [LARGE SCALE GENOMIC DNA]</scope>
    <source>
        <strain evidence="3 4">Ug99</strain>
    </source>
</reference>
<comment type="caution">
    <text evidence="3">The sequence shown here is derived from an EMBL/GenBank/DDBJ whole genome shotgun (WGS) entry which is preliminary data.</text>
</comment>
<keyword evidence="2" id="KW-0732">Signal</keyword>
<feature type="chain" id="PRO_5023068532" evidence="2">
    <location>
        <begin position="25"/>
        <end position="203"/>
    </location>
</feature>
<feature type="compositionally biased region" description="Polar residues" evidence="1">
    <location>
        <begin position="70"/>
        <end position="91"/>
    </location>
</feature>
<gene>
    <name evidence="3" type="ORF">PGTUg99_004078</name>
</gene>
<evidence type="ECO:0000313" key="3">
    <source>
        <dbReference type="EMBL" id="KAA1127641.1"/>
    </source>
</evidence>
<dbReference type="PROSITE" id="PS51257">
    <property type="entry name" value="PROKAR_LIPOPROTEIN"/>
    <property type="match status" value="1"/>
</dbReference>
<sequence length="203" mass="21464">MTILHTKTIGAILVILSCCSTSQASKLEGPITDSVEAAKQLANSHQVGLGKCDSDIAHNTLGLPTDPLISKTNPSRSQSLPLNGQKNSSPDPSELGWAGSHLQPLDLGTPPESPSPKKHRKSRGRSRSAGTIIDRASRRRGSFKPGLPSMEEVDEDGKGYEASRTDSPVRGPANIEKDIPGSMTEVHALESFPPLGETDKGAL</sequence>
<protein>
    <submittedName>
        <fullName evidence="3">Uncharacterized protein</fullName>
    </submittedName>
</protein>
<dbReference type="Proteomes" id="UP000325313">
    <property type="component" value="Unassembled WGS sequence"/>
</dbReference>
<accession>A0A5B0RNU1</accession>
<name>A0A5B0RNU1_PUCGR</name>
<feature type="region of interest" description="Disordered" evidence="1">
    <location>
        <begin position="63"/>
        <end position="203"/>
    </location>
</feature>